<dbReference type="EMBL" id="ABOX02000038">
    <property type="protein sequence ID" value="EEF58709.1"/>
    <property type="molecule type" value="Genomic_DNA"/>
</dbReference>
<dbReference type="RefSeq" id="WP_007417236.1">
    <property type="nucleotide sequence ID" value="NZ_ABOX02000038.1"/>
</dbReference>
<dbReference type="STRING" id="320771.Cflav_PD1805"/>
<name>B9XN47_PEDPL</name>
<evidence type="ECO:0008006" key="3">
    <source>
        <dbReference type="Google" id="ProtNLM"/>
    </source>
</evidence>
<gene>
    <name evidence="1" type="ORF">Cflav_PD1805</name>
</gene>
<dbReference type="Proteomes" id="UP000003688">
    <property type="component" value="Unassembled WGS sequence"/>
</dbReference>
<keyword evidence="2" id="KW-1185">Reference proteome</keyword>
<comment type="caution">
    <text evidence="1">The sequence shown here is derived from an EMBL/GenBank/DDBJ whole genome shotgun (WGS) entry which is preliminary data.</text>
</comment>
<sequence>MMKARRFPKPKEHHHNVYVILLDSKAAKYLAVRKANPNRDPAKPCIYVGMTGLDPKERFANHKKGCKAAWVVRKHGIRLLPEFFEYLNPMPFEAAAEMEKDLAADLRRQGYTVTGGT</sequence>
<evidence type="ECO:0000313" key="1">
    <source>
        <dbReference type="EMBL" id="EEF58709.1"/>
    </source>
</evidence>
<dbReference type="AlphaFoldDB" id="B9XN47"/>
<protein>
    <recommendedName>
        <fullName evidence="3">GIY-YIG domain-containing protein</fullName>
    </recommendedName>
</protein>
<evidence type="ECO:0000313" key="2">
    <source>
        <dbReference type="Proteomes" id="UP000003688"/>
    </source>
</evidence>
<accession>B9XN47</accession>
<organism evidence="1 2">
    <name type="scientific">Pedosphaera parvula (strain Ellin514)</name>
    <dbReference type="NCBI Taxonomy" id="320771"/>
    <lineage>
        <taxon>Bacteria</taxon>
        <taxon>Pseudomonadati</taxon>
        <taxon>Verrucomicrobiota</taxon>
        <taxon>Pedosphaerae</taxon>
        <taxon>Pedosphaerales</taxon>
        <taxon>Pedosphaeraceae</taxon>
        <taxon>Pedosphaera</taxon>
    </lineage>
</organism>
<proteinExistence type="predicted"/>
<reference evidence="1 2" key="1">
    <citation type="journal article" date="2011" name="J. Bacteriol.">
        <title>Genome sequence of 'Pedosphaera parvula' Ellin514, an aerobic Verrucomicrobial isolate from pasture soil.</title>
        <authorList>
            <person name="Kant R."/>
            <person name="van Passel M.W."/>
            <person name="Sangwan P."/>
            <person name="Palva A."/>
            <person name="Lucas S."/>
            <person name="Copeland A."/>
            <person name="Lapidus A."/>
            <person name="Glavina Del Rio T."/>
            <person name="Dalin E."/>
            <person name="Tice H."/>
            <person name="Bruce D."/>
            <person name="Goodwin L."/>
            <person name="Pitluck S."/>
            <person name="Chertkov O."/>
            <person name="Larimer F.W."/>
            <person name="Land M.L."/>
            <person name="Hauser L."/>
            <person name="Brettin T.S."/>
            <person name="Detter J.C."/>
            <person name="Han S."/>
            <person name="de Vos W.M."/>
            <person name="Janssen P.H."/>
            <person name="Smidt H."/>
        </authorList>
    </citation>
    <scope>NUCLEOTIDE SEQUENCE [LARGE SCALE GENOMIC DNA]</scope>
    <source>
        <strain evidence="1 2">Ellin514</strain>
    </source>
</reference>